<feature type="signal peptide" evidence="1">
    <location>
        <begin position="1"/>
        <end position="17"/>
    </location>
</feature>
<accession>A0ABP9UI88</accession>
<protein>
    <submittedName>
        <fullName evidence="2">Uncharacterized protein</fullName>
    </submittedName>
</protein>
<dbReference type="RefSeq" id="WP_353565391.1">
    <property type="nucleotide sequence ID" value="NZ_BAABRI010000002.1"/>
</dbReference>
<gene>
    <name evidence="2" type="ORF">Hsar01_00442</name>
</gene>
<dbReference type="Proteomes" id="UP001476282">
    <property type="component" value="Unassembled WGS sequence"/>
</dbReference>
<keyword evidence="1" id="KW-0732">Signal</keyword>
<name>A0ABP9UI88_9BACT</name>
<evidence type="ECO:0000313" key="2">
    <source>
        <dbReference type="EMBL" id="GAA5481235.1"/>
    </source>
</evidence>
<evidence type="ECO:0000256" key="1">
    <source>
        <dbReference type="SAM" id="SignalP"/>
    </source>
</evidence>
<feature type="chain" id="PRO_5045040895" evidence="1">
    <location>
        <begin position="18"/>
        <end position="514"/>
    </location>
</feature>
<proteinExistence type="predicted"/>
<comment type="caution">
    <text evidence="2">The sequence shown here is derived from an EMBL/GenBank/DDBJ whole genome shotgun (WGS) entry which is preliminary data.</text>
</comment>
<reference evidence="2 3" key="1">
    <citation type="submission" date="2024-02" db="EMBL/GenBank/DDBJ databases">
        <title>Haloferula sargassicola NBRC 104335.</title>
        <authorList>
            <person name="Ichikawa N."/>
            <person name="Katano-Makiyama Y."/>
            <person name="Hidaka K."/>
        </authorList>
    </citation>
    <scope>NUCLEOTIDE SEQUENCE [LARGE SCALE GENOMIC DNA]</scope>
    <source>
        <strain evidence="2 3">NBRC 104335</strain>
    </source>
</reference>
<keyword evidence="3" id="KW-1185">Reference proteome</keyword>
<evidence type="ECO:0000313" key="3">
    <source>
        <dbReference type="Proteomes" id="UP001476282"/>
    </source>
</evidence>
<dbReference type="EMBL" id="BAABRI010000002">
    <property type="protein sequence ID" value="GAA5481235.1"/>
    <property type="molecule type" value="Genomic_DNA"/>
</dbReference>
<sequence>MKAAPAWLLAAVAIGFAAGFAARRAGTGGPAETQAAPANGLPWSERRPFSADGLAAAPGISWNPKHQRSADTVEDLELLEDGPLYGRLALWLQDAEVADIARFWESYRQREATDSWTIDLIFSRWTRLDPRGAIAAVKGTDQEGIAWWAWGMNSPEKALAAVKAEAPRYGSYVLRSVGQFHGGEAGKWRELYPEFVDWRSIEGLSEGLARQDPRAALDFALEHGQVDEDRLVSWLRDDPVAAIDWAMQNDRDQHGSQNPTRIVFNTLLREDPEMASNLIHGMPVGKTRHELEMELFRQTADEDPDAAEKAARQAPSDRIRVEQLMMVGKVLLRDDPDRAFGLLAEALDFCPDALNGVKLHFGPNGLQSSGAEDDSLRDLRSRLVEADPERLMDMVSGRFSEEQMREFGNEVFPRWAEAEPQGLAEWLNQAEAGEVRDQGVFQLSSYLSQLGSIQEAVDWVKSMDASTYRGSALSNVVQISNWSVEDWRELIAQDAFSESDRRAVENVLHWKERR</sequence>
<organism evidence="2 3">
    <name type="scientific">Haloferula sargassicola</name>
    <dbReference type="NCBI Taxonomy" id="490096"/>
    <lineage>
        <taxon>Bacteria</taxon>
        <taxon>Pseudomonadati</taxon>
        <taxon>Verrucomicrobiota</taxon>
        <taxon>Verrucomicrobiia</taxon>
        <taxon>Verrucomicrobiales</taxon>
        <taxon>Verrucomicrobiaceae</taxon>
        <taxon>Haloferula</taxon>
    </lineage>
</organism>